<keyword evidence="1 2" id="KW-0597">Phosphoprotein</keyword>
<dbReference type="PANTHER" id="PTHR45339:SF3">
    <property type="entry name" value="HISTIDINE KINASE"/>
    <property type="match status" value="1"/>
</dbReference>
<dbReference type="HOGENOM" id="CLU_000445_69_12_6"/>
<dbReference type="InterPro" id="IPR011006">
    <property type="entry name" value="CheY-like_superfamily"/>
</dbReference>
<dbReference type="Pfam" id="PF00072">
    <property type="entry name" value="Response_reg"/>
    <property type="match status" value="1"/>
</dbReference>
<sequence length="125" mass="14272">MGIKILIVEDLEIAQKIAKVTLMDLGHHVDIAETGQKALEMFQKNKYELIFMDIGLPDMSGIEVTEEIRKIENNKFHVPVVALTANYDESYKPVCLEAGMDDFMLKPLTVKKVKEVIEKYVTKQM</sequence>
<dbReference type="Gene3D" id="3.40.50.2300">
    <property type="match status" value="1"/>
</dbReference>
<gene>
    <name evidence="4" type="ordered locus">CBUD_1695</name>
</gene>
<dbReference type="InterPro" id="IPR001789">
    <property type="entry name" value="Sig_transdc_resp-reg_receiver"/>
</dbReference>
<accession>A9KGI3</accession>
<dbReference type="RefSeq" id="WP_011997223.1">
    <property type="nucleotide sequence ID" value="NC_009727.1"/>
</dbReference>
<name>A9KGI3_COXBN</name>
<organism evidence="4 5">
    <name type="scientific">Coxiella burnetii (strain Dugway 5J108-111)</name>
    <dbReference type="NCBI Taxonomy" id="434922"/>
    <lineage>
        <taxon>Bacteria</taxon>
        <taxon>Pseudomonadati</taxon>
        <taxon>Pseudomonadota</taxon>
        <taxon>Gammaproteobacteria</taxon>
        <taxon>Legionellales</taxon>
        <taxon>Coxiellaceae</taxon>
        <taxon>Coxiella</taxon>
    </lineage>
</organism>
<dbReference type="SUPFAM" id="SSF52172">
    <property type="entry name" value="CheY-like"/>
    <property type="match status" value="1"/>
</dbReference>
<dbReference type="Proteomes" id="UP000008555">
    <property type="component" value="Chromosome"/>
</dbReference>
<feature type="domain" description="Response regulatory" evidence="3">
    <location>
        <begin position="4"/>
        <end position="121"/>
    </location>
</feature>
<dbReference type="PANTHER" id="PTHR45339">
    <property type="entry name" value="HYBRID SIGNAL TRANSDUCTION HISTIDINE KINASE J"/>
    <property type="match status" value="1"/>
</dbReference>
<evidence type="ECO:0000259" key="3">
    <source>
        <dbReference type="PROSITE" id="PS50110"/>
    </source>
</evidence>
<evidence type="ECO:0000313" key="5">
    <source>
        <dbReference type="Proteomes" id="UP000008555"/>
    </source>
</evidence>
<evidence type="ECO:0000256" key="1">
    <source>
        <dbReference type="ARBA" id="ARBA00022553"/>
    </source>
</evidence>
<dbReference type="KEGG" id="cbd:CBUD_1695"/>
<reference evidence="4 5" key="1">
    <citation type="journal article" date="2009" name="Infect. Immun.">
        <title>Comparative genomics reveal extensive transposon-mediated genomic plasticity and diversity among potential effector proteins within the genus Coxiella.</title>
        <authorList>
            <person name="Beare P.A."/>
            <person name="Unsworth N."/>
            <person name="Andoh M."/>
            <person name="Voth D.E."/>
            <person name="Omsland A."/>
            <person name="Gilk S.D."/>
            <person name="Williams K.P."/>
            <person name="Sobral B.W."/>
            <person name="Kupko J.J.III."/>
            <person name="Porcella S.F."/>
            <person name="Samuel J.E."/>
            <person name="Heinzen R.A."/>
        </authorList>
    </citation>
    <scope>NUCLEOTIDE SEQUENCE [LARGE SCALE GENOMIC DNA]</scope>
    <source>
        <strain evidence="4 5">Dugway 5J108-111</strain>
    </source>
</reference>
<dbReference type="AlphaFoldDB" id="A9KGI3"/>
<dbReference type="PROSITE" id="PS50110">
    <property type="entry name" value="RESPONSE_REGULATORY"/>
    <property type="match status" value="1"/>
</dbReference>
<dbReference type="EMBL" id="CP000733">
    <property type="protein sequence ID" value="ABS78170.1"/>
    <property type="molecule type" value="Genomic_DNA"/>
</dbReference>
<dbReference type="GO" id="GO:0000160">
    <property type="term" value="P:phosphorelay signal transduction system"/>
    <property type="evidence" value="ECO:0007669"/>
    <property type="project" value="InterPro"/>
</dbReference>
<evidence type="ECO:0000313" key="4">
    <source>
        <dbReference type="EMBL" id="ABS78170.1"/>
    </source>
</evidence>
<feature type="modified residue" description="4-aspartylphosphate" evidence="2">
    <location>
        <position position="53"/>
    </location>
</feature>
<dbReference type="SMART" id="SM00448">
    <property type="entry name" value="REC"/>
    <property type="match status" value="1"/>
</dbReference>
<protein>
    <submittedName>
        <fullName evidence="4">GacS/BarA family sensor protein</fullName>
    </submittedName>
</protein>
<dbReference type="CDD" id="cd17546">
    <property type="entry name" value="REC_hyHK_CKI1_RcsC-like"/>
    <property type="match status" value="1"/>
</dbReference>
<evidence type="ECO:0000256" key="2">
    <source>
        <dbReference type="PROSITE-ProRule" id="PRU00169"/>
    </source>
</evidence>
<proteinExistence type="predicted"/>